<evidence type="ECO:0000256" key="1">
    <source>
        <dbReference type="ARBA" id="ARBA00010587"/>
    </source>
</evidence>
<keyword evidence="2" id="KW-0479">Metal-binding</keyword>
<reference evidence="5 6" key="1">
    <citation type="submission" date="2024-04" db="EMBL/GenBank/DDBJ databases">
        <title>Genome sequencing and metabolic network reconstruction of aminoacids and betaine degradation by Anoxynatronum sibiricum.</title>
        <authorList>
            <person name="Detkova E.N."/>
            <person name="Boltjanskaja Y.V."/>
            <person name="Mardanov A.V."/>
            <person name="Kevbrin V."/>
        </authorList>
    </citation>
    <scope>NUCLEOTIDE SEQUENCE [LARGE SCALE GENOMIC DNA]</scope>
    <source>
        <strain evidence="5 6">Z-7981</strain>
    </source>
</reference>
<dbReference type="Pfam" id="PF01814">
    <property type="entry name" value="Hemerythrin"/>
    <property type="match status" value="1"/>
</dbReference>
<name>A0ABU9VV75_9CLOT</name>
<dbReference type="NCBIfam" id="NF033749">
    <property type="entry name" value="bact_hemeryth"/>
    <property type="match status" value="1"/>
</dbReference>
<dbReference type="PANTHER" id="PTHR37164">
    <property type="entry name" value="BACTERIOHEMERYTHRIN"/>
    <property type="match status" value="1"/>
</dbReference>
<evidence type="ECO:0000259" key="4">
    <source>
        <dbReference type="Pfam" id="PF01814"/>
    </source>
</evidence>
<evidence type="ECO:0000313" key="5">
    <source>
        <dbReference type="EMBL" id="MEN1761042.1"/>
    </source>
</evidence>
<dbReference type="CDD" id="cd12107">
    <property type="entry name" value="Hemerythrin"/>
    <property type="match status" value="1"/>
</dbReference>
<dbReference type="PROSITE" id="PS00550">
    <property type="entry name" value="HEMERYTHRINS"/>
    <property type="match status" value="1"/>
</dbReference>
<dbReference type="InterPro" id="IPR035938">
    <property type="entry name" value="Hemerythrin-like_sf"/>
</dbReference>
<dbReference type="InterPro" id="IPR012312">
    <property type="entry name" value="Hemerythrin-like"/>
</dbReference>
<dbReference type="RefSeq" id="WP_343186360.1">
    <property type="nucleotide sequence ID" value="NZ_JBCITM010000011.1"/>
</dbReference>
<evidence type="ECO:0000256" key="2">
    <source>
        <dbReference type="ARBA" id="ARBA00022723"/>
    </source>
</evidence>
<dbReference type="PANTHER" id="PTHR37164:SF1">
    <property type="entry name" value="BACTERIOHEMERYTHRIN"/>
    <property type="match status" value="1"/>
</dbReference>
<proteinExistence type="inferred from homology"/>
<sequence length="137" mass="16411">MFRWDEVFSCKIARFDEQHRQLFSLANALLDTIKSDRDADHYDEIIAALYALKEYTIHHFQAEESLMEHYGYPKLMSHRMQHKRFLAKVQEMLDRDMDQNQAEVSMELLAFLADWIQKHIMEVDSQYGTFLNDKGIY</sequence>
<protein>
    <submittedName>
        <fullName evidence="5">Bacteriohemerythrin</fullName>
    </submittedName>
</protein>
<keyword evidence="3" id="KW-0408">Iron</keyword>
<dbReference type="InterPro" id="IPR050669">
    <property type="entry name" value="Hemerythrin"/>
</dbReference>
<evidence type="ECO:0000256" key="3">
    <source>
        <dbReference type="ARBA" id="ARBA00023004"/>
    </source>
</evidence>
<gene>
    <name evidence="5" type="ORF">AAIG11_11180</name>
</gene>
<keyword evidence="6" id="KW-1185">Reference proteome</keyword>
<dbReference type="NCBIfam" id="TIGR02481">
    <property type="entry name" value="hemeryth_dom"/>
    <property type="match status" value="1"/>
</dbReference>
<dbReference type="SUPFAM" id="SSF47188">
    <property type="entry name" value="Hemerythrin-like"/>
    <property type="match status" value="1"/>
</dbReference>
<dbReference type="Gene3D" id="1.20.120.50">
    <property type="entry name" value="Hemerythrin-like"/>
    <property type="match status" value="1"/>
</dbReference>
<dbReference type="EMBL" id="JBCITM010000011">
    <property type="protein sequence ID" value="MEN1761042.1"/>
    <property type="molecule type" value="Genomic_DNA"/>
</dbReference>
<dbReference type="InterPro" id="IPR016131">
    <property type="entry name" value="Haemerythrin_Fe_BS"/>
</dbReference>
<dbReference type="InterPro" id="IPR012827">
    <property type="entry name" value="Hemerythrin_metal-bd"/>
</dbReference>
<evidence type="ECO:0000313" key="6">
    <source>
        <dbReference type="Proteomes" id="UP001407405"/>
    </source>
</evidence>
<organism evidence="5 6">
    <name type="scientific">Anoxynatronum sibiricum</name>
    <dbReference type="NCBI Taxonomy" id="210623"/>
    <lineage>
        <taxon>Bacteria</taxon>
        <taxon>Bacillati</taxon>
        <taxon>Bacillota</taxon>
        <taxon>Clostridia</taxon>
        <taxon>Eubacteriales</taxon>
        <taxon>Clostridiaceae</taxon>
        <taxon>Anoxynatronum</taxon>
    </lineage>
</organism>
<dbReference type="Proteomes" id="UP001407405">
    <property type="component" value="Unassembled WGS sequence"/>
</dbReference>
<comment type="similarity">
    <text evidence="1">Belongs to the hemerythrin family.</text>
</comment>
<feature type="domain" description="Hemerythrin-like" evidence="4">
    <location>
        <begin position="12"/>
        <end position="128"/>
    </location>
</feature>
<comment type="caution">
    <text evidence="5">The sequence shown here is derived from an EMBL/GenBank/DDBJ whole genome shotgun (WGS) entry which is preliminary data.</text>
</comment>
<accession>A0ABU9VV75</accession>